<dbReference type="RefSeq" id="WP_328238356.1">
    <property type="nucleotide sequence ID" value="NZ_JAROAS010000040.1"/>
</dbReference>
<evidence type="ECO:0000256" key="1">
    <source>
        <dbReference type="SAM" id="MobiDB-lite"/>
    </source>
</evidence>
<dbReference type="EMBL" id="JAROAS010000040">
    <property type="protein sequence ID" value="MED4129717.1"/>
    <property type="molecule type" value="Genomic_DNA"/>
</dbReference>
<reference evidence="2 3" key="1">
    <citation type="submission" date="2023-03" db="EMBL/GenBank/DDBJ databases">
        <title>Bacillus Genome Sequencing.</title>
        <authorList>
            <person name="Dunlap C."/>
        </authorList>
    </citation>
    <scope>NUCLEOTIDE SEQUENCE [LARGE SCALE GENOMIC DNA]</scope>
    <source>
        <strain evidence="2 3">B-4107</strain>
    </source>
</reference>
<feature type="compositionally biased region" description="Basic and acidic residues" evidence="1">
    <location>
        <begin position="14"/>
        <end position="31"/>
    </location>
</feature>
<name>A0ABU6NND9_9BACI</name>
<gene>
    <name evidence="2" type="ORF">P5F74_16395</name>
</gene>
<evidence type="ECO:0000313" key="3">
    <source>
        <dbReference type="Proteomes" id="UP001341820"/>
    </source>
</evidence>
<sequence>MSEDILNNNKNKKRDNLWTKDVKEKDERKTVKVPPEVHKKLVALAFAKDVKIVQLLEDMANSYKSTLDDNQRIVYDAKVDRN</sequence>
<evidence type="ECO:0000313" key="2">
    <source>
        <dbReference type="EMBL" id="MED4129717.1"/>
    </source>
</evidence>
<proteinExistence type="predicted"/>
<comment type="caution">
    <text evidence="2">The sequence shown here is derived from an EMBL/GenBank/DDBJ whole genome shotgun (WGS) entry which is preliminary data.</text>
</comment>
<protein>
    <submittedName>
        <fullName evidence="2">Uncharacterized protein</fullName>
    </submittedName>
</protein>
<keyword evidence="3" id="KW-1185">Reference proteome</keyword>
<organism evidence="2 3">
    <name type="scientific">Shouchella miscanthi</name>
    <dbReference type="NCBI Taxonomy" id="2598861"/>
    <lineage>
        <taxon>Bacteria</taxon>
        <taxon>Bacillati</taxon>
        <taxon>Bacillota</taxon>
        <taxon>Bacilli</taxon>
        <taxon>Bacillales</taxon>
        <taxon>Bacillaceae</taxon>
        <taxon>Shouchella</taxon>
    </lineage>
</organism>
<feature type="region of interest" description="Disordered" evidence="1">
    <location>
        <begin position="1"/>
        <end position="31"/>
    </location>
</feature>
<accession>A0ABU6NND9</accession>
<dbReference type="Proteomes" id="UP001341820">
    <property type="component" value="Unassembled WGS sequence"/>
</dbReference>
<dbReference type="SUPFAM" id="SSF47598">
    <property type="entry name" value="Ribbon-helix-helix"/>
    <property type="match status" value="1"/>
</dbReference>
<dbReference type="InterPro" id="IPR010985">
    <property type="entry name" value="Ribbon_hlx_hlx"/>
</dbReference>